<feature type="transmembrane region" description="Helical" evidence="7">
    <location>
        <begin position="217"/>
        <end position="234"/>
    </location>
</feature>
<sequence>MTYHLRRAGPPLFLIVVLILIAGITLLTTELIARVVTTMLVILVVVVGLYTFVGNSGVFSFGHTSFMAIGAYGGALLTIPPSLKHVLLPHLPGFLAQVEVPTAVAVLLAGTAAAVVAAVAAVPLMRLSGIAASIGTLALLVVVYVAISNADSITGGYSAIIGVPIDTNIFVALLAAVLTIAASYAFERSPSGLRLRASREDEYAAQAIGVHIARERALAFILSAFLVGAGGALYGHLLGSFSPDAFYIRITVLSVAMLVVGGVNSLSGAVVGTISISALTEVLRRLEEGAGIGAVHVGLPHGFAEIVLAVLMLVILITRPAGITGGKNLQWGWWGRIGRRSRGRRPGDGATTASEIRPAEDGMVRR</sequence>
<feature type="compositionally biased region" description="Basic and acidic residues" evidence="6">
    <location>
        <begin position="357"/>
        <end position="366"/>
    </location>
</feature>
<dbReference type="EMBL" id="JAEKNR010000240">
    <property type="protein sequence ID" value="MBJ7601285.1"/>
    <property type="molecule type" value="Genomic_DNA"/>
</dbReference>
<dbReference type="AlphaFoldDB" id="A0A934KAH7"/>
<evidence type="ECO:0000256" key="2">
    <source>
        <dbReference type="ARBA" id="ARBA00022475"/>
    </source>
</evidence>
<feature type="transmembrane region" description="Helical" evidence="7">
    <location>
        <begin position="65"/>
        <end position="83"/>
    </location>
</feature>
<evidence type="ECO:0000256" key="5">
    <source>
        <dbReference type="ARBA" id="ARBA00023136"/>
    </source>
</evidence>
<dbReference type="CDD" id="cd06581">
    <property type="entry name" value="TM_PBP1_LivM_like"/>
    <property type="match status" value="1"/>
</dbReference>
<evidence type="ECO:0000313" key="9">
    <source>
        <dbReference type="Proteomes" id="UP000612893"/>
    </source>
</evidence>
<dbReference type="GO" id="GO:0015658">
    <property type="term" value="F:branched-chain amino acid transmembrane transporter activity"/>
    <property type="evidence" value="ECO:0007669"/>
    <property type="project" value="InterPro"/>
</dbReference>
<evidence type="ECO:0000256" key="4">
    <source>
        <dbReference type="ARBA" id="ARBA00022989"/>
    </source>
</evidence>
<keyword evidence="2" id="KW-1003">Cell membrane</keyword>
<feature type="transmembrane region" description="Helical" evidence="7">
    <location>
        <begin position="291"/>
        <end position="317"/>
    </location>
</feature>
<dbReference type="InterPro" id="IPR001851">
    <property type="entry name" value="ABC_transp_permease"/>
</dbReference>
<evidence type="ECO:0000256" key="6">
    <source>
        <dbReference type="SAM" id="MobiDB-lite"/>
    </source>
</evidence>
<keyword evidence="3 7" id="KW-0812">Transmembrane</keyword>
<dbReference type="PANTHER" id="PTHR30482:SF10">
    <property type="entry name" value="HIGH-AFFINITY BRANCHED-CHAIN AMINO ACID TRANSPORT PROTEIN BRAE"/>
    <property type="match status" value="1"/>
</dbReference>
<keyword evidence="4 7" id="KW-1133">Transmembrane helix</keyword>
<dbReference type="InterPro" id="IPR043428">
    <property type="entry name" value="LivM-like"/>
</dbReference>
<protein>
    <submittedName>
        <fullName evidence="8">Branched-chain amino acid ABC transporter permease</fullName>
    </submittedName>
</protein>
<feature type="transmembrane region" description="Helical" evidence="7">
    <location>
        <begin position="35"/>
        <end position="53"/>
    </location>
</feature>
<feature type="transmembrane region" description="Helical" evidence="7">
    <location>
        <begin position="129"/>
        <end position="147"/>
    </location>
</feature>
<organism evidence="8 9">
    <name type="scientific">Candidatus Nephthysia bennettiae</name>
    <dbReference type="NCBI Taxonomy" id="3127016"/>
    <lineage>
        <taxon>Bacteria</taxon>
        <taxon>Bacillati</taxon>
        <taxon>Candidatus Dormiibacterota</taxon>
        <taxon>Candidatus Dormibacteria</taxon>
        <taxon>Candidatus Dormibacterales</taxon>
        <taxon>Candidatus Dormibacteraceae</taxon>
        <taxon>Candidatus Nephthysia</taxon>
    </lineage>
</organism>
<dbReference type="GO" id="GO:0005886">
    <property type="term" value="C:plasma membrane"/>
    <property type="evidence" value="ECO:0007669"/>
    <property type="project" value="UniProtKB-SubCell"/>
</dbReference>
<evidence type="ECO:0000256" key="1">
    <source>
        <dbReference type="ARBA" id="ARBA00004651"/>
    </source>
</evidence>
<evidence type="ECO:0000256" key="7">
    <source>
        <dbReference type="SAM" id="Phobius"/>
    </source>
</evidence>
<feature type="transmembrane region" description="Helical" evidence="7">
    <location>
        <begin position="246"/>
        <end position="279"/>
    </location>
</feature>
<feature type="region of interest" description="Disordered" evidence="6">
    <location>
        <begin position="341"/>
        <end position="366"/>
    </location>
</feature>
<dbReference type="PANTHER" id="PTHR30482">
    <property type="entry name" value="HIGH-AFFINITY BRANCHED-CHAIN AMINO ACID TRANSPORT SYSTEM PERMEASE"/>
    <property type="match status" value="1"/>
</dbReference>
<name>A0A934KAH7_9BACT</name>
<reference evidence="8" key="1">
    <citation type="submission" date="2020-10" db="EMBL/GenBank/DDBJ databases">
        <title>Ca. Dormibacterota MAGs.</title>
        <authorList>
            <person name="Montgomery K."/>
        </authorList>
    </citation>
    <scope>NUCLEOTIDE SEQUENCE [LARGE SCALE GENOMIC DNA]</scope>
    <source>
        <strain evidence="8">SC8812_S17_10</strain>
    </source>
</reference>
<dbReference type="Proteomes" id="UP000612893">
    <property type="component" value="Unassembled WGS sequence"/>
</dbReference>
<keyword evidence="5 7" id="KW-0472">Membrane</keyword>
<proteinExistence type="predicted"/>
<comment type="caution">
    <text evidence="8">The sequence shown here is derived from an EMBL/GenBank/DDBJ whole genome shotgun (WGS) entry which is preliminary data.</text>
</comment>
<dbReference type="Pfam" id="PF02653">
    <property type="entry name" value="BPD_transp_2"/>
    <property type="match status" value="1"/>
</dbReference>
<feature type="transmembrane region" description="Helical" evidence="7">
    <location>
        <begin position="103"/>
        <end position="122"/>
    </location>
</feature>
<keyword evidence="9" id="KW-1185">Reference proteome</keyword>
<comment type="subcellular location">
    <subcellularLocation>
        <location evidence="1">Cell membrane</location>
        <topology evidence="1">Multi-pass membrane protein</topology>
    </subcellularLocation>
</comment>
<accession>A0A934KAH7</accession>
<feature type="transmembrane region" description="Helical" evidence="7">
    <location>
        <begin position="12"/>
        <end position="29"/>
    </location>
</feature>
<feature type="transmembrane region" description="Helical" evidence="7">
    <location>
        <begin position="167"/>
        <end position="186"/>
    </location>
</feature>
<evidence type="ECO:0000313" key="8">
    <source>
        <dbReference type="EMBL" id="MBJ7601285.1"/>
    </source>
</evidence>
<gene>
    <name evidence="8" type="ORF">JF922_24830</name>
</gene>
<evidence type="ECO:0000256" key="3">
    <source>
        <dbReference type="ARBA" id="ARBA00022692"/>
    </source>
</evidence>
<dbReference type="RefSeq" id="WP_338205469.1">
    <property type="nucleotide sequence ID" value="NZ_JAEKNR010000240.1"/>
</dbReference>